<accession>A0ABV4NPN3</accession>
<keyword evidence="2" id="KW-1185">Reference proteome</keyword>
<sequence length="142" mass="16396">MNYQSLLGIVLFVFASKNYALDPKESALWAEDITQLQTLIKEKHINPFVNINEKEFDSEVNQLIVHLPAINESQVEVEMMRLVRSIGDAHTSYNIMSGSHRHYPFRLKYFGEKLKVVDTTERYNFLLGAELEDIGDYSLAQL</sequence>
<proteinExistence type="predicted"/>
<dbReference type="EMBL" id="JBGMEL010000009">
    <property type="protein sequence ID" value="MFA0790984.1"/>
    <property type="molecule type" value="Genomic_DNA"/>
</dbReference>
<dbReference type="RefSeq" id="WP_299582393.1">
    <property type="nucleotide sequence ID" value="NZ_JBGMEL010000009.1"/>
</dbReference>
<organism evidence="1 2">
    <name type="scientific">Microbulbifer echini</name>
    <dbReference type="NCBI Taxonomy" id="1529067"/>
    <lineage>
        <taxon>Bacteria</taxon>
        <taxon>Pseudomonadati</taxon>
        <taxon>Pseudomonadota</taxon>
        <taxon>Gammaproteobacteria</taxon>
        <taxon>Cellvibrionales</taxon>
        <taxon>Microbulbiferaceae</taxon>
        <taxon>Microbulbifer</taxon>
    </lineage>
</organism>
<comment type="caution">
    <text evidence="1">The sequence shown here is derived from an EMBL/GenBank/DDBJ whole genome shotgun (WGS) entry which is preliminary data.</text>
</comment>
<evidence type="ECO:0000313" key="1">
    <source>
        <dbReference type="EMBL" id="MFA0790984.1"/>
    </source>
</evidence>
<protein>
    <submittedName>
        <fullName evidence="1">Uncharacterized protein</fullName>
    </submittedName>
</protein>
<dbReference type="Proteomes" id="UP001569414">
    <property type="component" value="Unassembled WGS sequence"/>
</dbReference>
<gene>
    <name evidence="1" type="ORF">ACCI51_10550</name>
</gene>
<reference evidence="1 2" key="1">
    <citation type="submission" date="2024-08" db="EMBL/GenBank/DDBJ databases">
        <authorList>
            <person name="Ishaq N."/>
        </authorList>
    </citation>
    <scope>NUCLEOTIDE SEQUENCE [LARGE SCALE GENOMIC DNA]</scope>
    <source>
        <strain evidence="1 2">JCM 30400</strain>
    </source>
</reference>
<evidence type="ECO:0000313" key="2">
    <source>
        <dbReference type="Proteomes" id="UP001569414"/>
    </source>
</evidence>
<name>A0ABV4NPN3_9GAMM</name>